<name>A0AAV7H9F3_DENCH</name>
<organism evidence="2 3">
    <name type="scientific">Dendrobium chrysotoxum</name>
    <name type="common">Orchid</name>
    <dbReference type="NCBI Taxonomy" id="161865"/>
    <lineage>
        <taxon>Eukaryota</taxon>
        <taxon>Viridiplantae</taxon>
        <taxon>Streptophyta</taxon>
        <taxon>Embryophyta</taxon>
        <taxon>Tracheophyta</taxon>
        <taxon>Spermatophyta</taxon>
        <taxon>Magnoliopsida</taxon>
        <taxon>Liliopsida</taxon>
        <taxon>Asparagales</taxon>
        <taxon>Orchidaceae</taxon>
        <taxon>Epidendroideae</taxon>
        <taxon>Malaxideae</taxon>
        <taxon>Dendrobiinae</taxon>
        <taxon>Dendrobium</taxon>
    </lineage>
</organism>
<evidence type="ECO:0000256" key="1">
    <source>
        <dbReference type="SAM" id="MobiDB-lite"/>
    </source>
</evidence>
<dbReference type="Proteomes" id="UP000775213">
    <property type="component" value="Unassembled WGS sequence"/>
</dbReference>
<dbReference type="AlphaFoldDB" id="A0AAV7H9F3"/>
<reference evidence="2 3" key="1">
    <citation type="journal article" date="2021" name="Hortic Res">
        <title>Chromosome-scale assembly of the Dendrobium chrysotoxum genome enhances the understanding of orchid evolution.</title>
        <authorList>
            <person name="Zhang Y."/>
            <person name="Zhang G.Q."/>
            <person name="Zhang D."/>
            <person name="Liu X.D."/>
            <person name="Xu X.Y."/>
            <person name="Sun W.H."/>
            <person name="Yu X."/>
            <person name="Zhu X."/>
            <person name="Wang Z.W."/>
            <person name="Zhao X."/>
            <person name="Zhong W.Y."/>
            <person name="Chen H."/>
            <person name="Yin W.L."/>
            <person name="Huang T."/>
            <person name="Niu S.C."/>
            <person name="Liu Z.J."/>
        </authorList>
    </citation>
    <scope>NUCLEOTIDE SEQUENCE [LARGE SCALE GENOMIC DNA]</scope>
    <source>
        <strain evidence="2">Lindl</strain>
    </source>
</reference>
<feature type="region of interest" description="Disordered" evidence="1">
    <location>
        <begin position="1"/>
        <end position="36"/>
    </location>
</feature>
<protein>
    <submittedName>
        <fullName evidence="2">Uncharacterized protein</fullName>
    </submittedName>
</protein>
<comment type="caution">
    <text evidence="2">The sequence shown here is derived from an EMBL/GenBank/DDBJ whole genome shotgun (WGS) entry which is preliminary data.</text>
</comment>
<gene>
    <name evidence="2" type="ORF">IEQ34_005624</name>
</gene>
<keyword evidence="3" id="KW-1185">Reference proteome</keyword>
<evidence type="ECO:0000313" key="3">
    <source>
        <dbReference type="Proteomes" id="UP000775213"/>
    </source>
</evidence>
<accession>A0AAV7H9F3</accession>
<sequence>MSRALGGGPAKCRASGGGPAEQRRQGGGPAVVEEEQDSKSSLFFSLGLGAGAPRKRAPLGKLETLAAGGYVGKQQAGNPNLLLHLRLACSCVSMLARFACLARSPTPYVRKIRSTSTSMTVGRLICGSSASFDALIDFEREI</sequence>
<proteinExistence type="predicted"/>
<feature type="compositionally biased region" description="Gly residues" evidence="1">
    <location>
        <begin position="1"/>
        <end position="29"/>
    </location>
</feature>
<dbReference type="EMBL" id="JAGFBR010000006">
    <property type="protein sequence ID" value="KAH0465521.1"/>
    <property type="molecule type" value="Genomic_DNA"/>
</dbReference>
<evidence type="ECO:0000313" key="2">
    <source>
        <dbReference type="EMBL" id="KAH0465521.1"/>
    </source>
</evidence>